<evidence type="ECO:0000313" key="1">
    <source>
        <dbReference type="EMBL" id="KYM94330.1"/>
    </source>
</evidence>
<dbReference type="PANTHER" id="PTHR46601:SF1">
    <property type="entry name" value="ADF-H DOMAIN-CONTAINING PROTEIN"/>
    <property type="match status" value="1"/>
</dbReference>
<dbReference type="AlphaFoldDB" id="A0A151I8A2"/>
<dbReference type="EMBL" id="KQ978388">
    <property type="protein sequence ID" value="KYM94330.1"/>
    <property type="molecule type" value="Genomic_DNA"/>
</dbReference>
<accession>A0A151I8A2</accession>
<name>A0A151I8A2_9HYME</name>
<gene>
    <name evidence="1" type="ORF">ALC62_15032</name>
</gene>
<organism evidence="1 2">
    <name type="scientific">Cyphomyrmex costatus</name>
    <dbReference type="NCBI Taxonomy" id="456900"/>
    <lineage>
        <taxon>Eukaryota</taxon>
        <taxon>Metazoa</taxon>
        <taxon>Ecdysozoa</taxon>
        <taxon>Arthropoda</taxon>
        <taxon>Hexapoda</taxon>
        <taxon>Insecta</taxon>
        <taxon>Pterygota</taxon>
        <taxon>Neoptera</taxon>
        <taxon>Endopterygota</taxon>
        <taxon>Hymenoptera</taxon>
        <taxon>Apocrita</taxon>
        <taxon>Aculeata</taxon>
        <taxon>Formicoidea</taxon>
        <taxon>Formicidae</taxon>
        <taxon>Myrmicinae</taxon>
        <taxon>Cyphomyrmex</taxon>
    </lineage>
</organism>
<dbReference type="Proteomes" id="UP000078542">
    <property type="component" value="Unassembled WGS sequence"/>
</dbReference>
<sequence>MIGVAKKIAKDKGILSDPSPKHHPSLEAHVVNTIISIYQSDDYTQLMPGKKDYISIKMNDSKIQMQKRLILNNLKELYEVFTSKYPTMKCSFSKFASLRPKYCVLAGASGTHSVCVCPIHENVNLLITGANLKAITNGSQQPLKDYKDCLNRMVCEGKSTECYLNSCDKCPGVSNIIKQLEEHFDDKCIESITYKQWVTTERTSLQTLISPVDEFLQMLSNGLEKLLVHSFVVSKQRDFLNDKKSKLMKNECIVICDFSENYAFIIQNSIQGIHWNNDQATVHPFSIYYKNDRDELKIISFVCISECLNHDTVAVHLYQRQLTEFIKSIKKIIYMSDGASGQYKNRKNFINLTYHMEDFKVTAEWHFFPTSHGKGLCDGIGGILKRLASRASLQRINNPIRTPRELFNWATESLPNITCRYSTNDEHEEEKKLLSERFTKAKTIKGTLKYHCMIPISCKELEAKIFSLHEKKNVVKLSSKIYY</sequence>
<evidence type="ECO:0008006" key="3">
    <source>
        <dbReference type="Google" id="ProtNLM"/>
    </source>
</evidence>
<evidence type="ECO:0000313" key="2">
    <source>
        <dbReference type="Proteomes" id="UP000078542"/>
    </source>
</evidence>
<dbReference type="STRING" id="456900.A0A151I8A2"/>
<proteinExistence type="predicted"/>
<dbReference type="PANTHER" id="PTHR46601">
    <property type="entry name" value="ULP_PROTEASE DOMAIN-CONTAINING PROTEIN"/>
    <property type="match status" value="1"/>
</dbReference>
<reference evidence="1 2" key="1">
    <citation type="submission" date="2016-03" db="EMBL/GenBank/DDBJ databases">
        <title>Cyphomyrmex costatus WGS genome.</title>
        <authorList>
            <person name="Nygaard S."/>
            <person name="Hu H."/>
            <person name="Boomsma J."/>
            <person name="Zhang G."/>
        </authorList>
    </citation>
    <scope>NUCLEOTIDE SEQUENCE [LARGE SCALE GENOMIC DNA]</scope>
    <source>
        <strain evidence="1">MS0001</strain>
        <tissue evidence="1">Whole body</tissue>
    </source>
</reference>
<protein>
    <recommendedName>
        <fullName evidence="3">Cc8L18.2-like protein</fullName>
    </recommendedName>
</protein>
<keyword evidence="2" id="KW-1185">Reference proteome</keyword>